<reference evidence="2" key="1">
    <citation type="submission" date="2023-06" db="EMBL/GenBank/DDBJ databases">
        <title>Genome-scale phylogeny and comparative genomics of the fungal order Sordariales.</title>
        <authorList>
            <consortium name="Lawrence Berkeley National Laboratory"/>
            <person name="Hensen N."/>
            <person name="Bonometti L."/>
            <person name="Westerberg I."/>
            <person name="Brannstrom I.O."/>
            <person name="Guillou S."/>
            <person name="Cros-Aarteil S."/>
            <person name="Calhoun S."/>
            <person name="Haridas S."/>
            <person name="Kuo A."/>
            <person name="Mondo S."/>
            <person name="Pangilinan J."/>
            <person name="Riley R."/>
            <person name="Labutti K."/>
            <person name="Andreopoulos B."/>
            <person name="Lipzen A."/>
            <person name="Chen C."/>
            <person name="Yanf M."/>
            <person name="Daum C."/>
            <person name="Ng V."/>
            <person name="Clum A."/>
            <person name="Steindorff A."/>
            <person name="Ohm R."/>
            <person name="Martin F."/>
            <person name="Silar P."/>
            <person name="Natvig D."/>
            <person name="Lalanne C."/>
            <person name="Gautier V."/>
            <person name="Ament-Velasquez S.L."/>
            <person name="Kruys A."/>
            <person name="Hutchinson M.I."/>
            <person name="Powell A.J."/>
            <person name="Barry K."/>
            <person name="Miller A.N."/>
            <person name="Grigoriev I.V."/>
            <person name="Debuchy R."/>
            <person name="Gladieux P."/>
            <person name="Thoren M.H."/>
            <person name="Johannesson H."/>
        </authorList>
    </citation>
    <scope>NUCLEOTIDE SEQUENCE</scope>
    <source>
        <strain evidence="2">CBS 606.72</strain>
    </source>
</reference>
<sequence>MHLFTLLLLLASSSALATPDGAVEIPCIVHPTYGTDPLPTLEVNRAVRVLKAWATPNGVTIRTGNKPTSYSFVSVTSVVYYCVNQASFSAKLTLQDVDVHTALAGVGRMCRPV</sequence>
<feature type="signal peptide" evidence="1">
    <location>
        <begin position="1"/>
        <end position="17"/>
    </location>
</feature>
<keyword evidence="1" id="KW-0732">Signal</keyword>
<organism evidence="2 3">
    <name type="scientific">Immersiella caudata</name>
    <dbReference type="NCBI Taxonomy" id="314043"/>
    <lineage>
        <taxon>Eukaryota</taxon>
        <taxon>Fungi</taxon>
        <taxon>Dikarya</taxon>
        <taxon>Ascomycota</taxon>
        <taxon>Pezizomycotina</taxon>
        <taxon>Sordariomycetes</taxon>
        <taxon>Sordariomycetidae</taxon>
        <taxon>Sordariales</taxon>
        <taxon>Lasiosphaeriaceae</taxon>
        <taxon>Immersiella</taxon>
    </lineage>
</organism>
<keyword evidence="3" id="KW-1185">Reference proteome</keyword>
<accession>A0AA40C3C5</accession>
<evidence type="ECO:0000313" key="3">
    <source>
        <dbReference type="Proteomes" id="UP001175000"/>
    </source>
</evidence>
<dbReference type="AlphaFoldDB" id="A0AA40C3C5"/>
<feature type="chain" id="PRO_5041299238" evidence="1">
    <location>
        <begin position="18"/>
        <end position="113"/>
    </location>
</feature>
<dbReference type="EMBL" id="JAULSU010000003">
    <property type="protein sequence ID" value="KAK0623841.1"/>
    <property type="molecule type" value="Genomic_DNA"/>
</dbReference>
<protein>
    <submittedName>
        <fullName evidence="2">Uncharacterized protein</fullName>
    </submittedName>
</protein>
<evidence type="ECO:0000256" key="1">
    <source>
        <dbReference type="SAM" id="SignalP"/>
    </source>
</evidence>
<name>A0AA40C3C5_9PEZI</name>
<evidence type="ECO:0000313" key="2">
    <source>
        <dbReference type="EMBL" id="KAK0623841.1"/>
    </source>
</evidence>
<gene>
    <name evidence="2" type="ORF">B0T14DRAFT_602331</name>
</gene>
<proteinExistence type="predicted"/>
<comment type="caution">
    <text evidence="2">The sequence shown here is derived from an EMBL/GenBank/DDBJ whole genome shotgun (WGS) entry which is preliminary data.</text>
</comment>
<dbReference type="Proteomes" id="UP001175000">
    <property type="component" value="Unassembled WGS sequence"/>
</dbReference>